<dbReference type="GO" id="GO:0052684">
    <property type="term" value="F:L-serine hydro-lyase (adding indole, L-tryptophan-forming) activity"/>
    <property type="evidence" value="ECO:0007669"/>
    <property type="project" value="TreeGrafter"/>
</dbReference>
<protein>
    <recommendedName>
        <fullName evidence="12">Tryptophan synthase beta chain</fullName>
        <ecNumber evidence="12">4.2.1.20</ecNumber>
    </recommendedName>
</protein>
<feature type="domain" description="Tryptophan synthase beta chain-like PALP" evidence="13">
    <location>
        <begin position="81"/>
        <end position="418"/>
    </location>
</feature>
<dbReference type="PANTHER" id="PTHR48077:SF6">
    <property type="entry name" value="TRYPTOPHAN SYNTHASE"/>
    <property type="match status" value="1"/>
</dbReference>
<evidence type="ECO:0000256" key="10">
    <source>
        <dbReference type="ARBA" id="ARBA00023239"/>
    </source>
</evidence>
<dbReference type="GO" id="GO:0005737">
    <property type="term" value="C:cytoplasm"/>
    <property type="evidence" value="ECO:0007669"/>
    <property type="project" value="TreeGrafter"/>
</dbReference>
<evidence type="ECO:0000256" key="11">
    <source>
        <dbReference type="ARBA" id="ARBA00049047"/>
    </source>
</evidence>
<dbReference type="AlphaFoldDB" id="A0A926D0H8"/>
<dbReference type="PIRSF" id="PIRSF001413">
    <property type="entry name" value="Trp_syn_beta"/>
    <property type="match status" value="1"/>
</dbReference>
<dbReference type="NCBIfam" id="NF009057">
    <property type="entry name" value="PRK12391.1"/>
    <property type="match status" value="1"/>
</dbReference>
<evidence type="ECO:0000256" key="8">
    <source>
        <dbReference type="ARBA" id="ARBA00022898"/>
    </source>
</evidence>
<evidence type="ECO:0000259" key="13">
    <source>
        <dbReference type="Pfam" id="PF00291"/>
    </source>
</evidence>
<dbReference type="NCBIfam" id="TIGR01415">
    <property type="entry name" value="trpB_rel"/>
    <property type="match status" value="1"/>
</dbReference>
<dbReference type="InterPro" id="IPR036052">
    <property type="entry name" value="TrpB-like_PALP_sf"/>
</dbReference>
<dbReference type="HAMAP" id="MF_00133">
    <property type="entry name" value="Trp_synth_beta"/>
    <property type="match status" value="1"/>
</dbReference>
<evidence type="ECO:0000256" key="12">
    <source>
        <dbReference type="HAMAP-Rule" id="MF_00133"/>
    </source>
</evidence>
<dbReference type="InterPro" id="IPR006316">
    <property type="entry name" value="Trp_synth_b-like"/>
</dbReference>
<sequence length="455" mass="49691">MSKKKVPGRIYLTEDQLPKAWYNMQADMPNPVAPPLNPSTHKPASGADFEAIFPKDLIEQEMTLERYIDIPDEVMKMYKLMRPSPLIRAYCLEEALGTPAHIYYKYEGNNASGSHKLNSAVPQAYYNKIAGIKKLTTETGAGQWGTALSIACGFYDMACEVYMVRVSYDQKPYRRVIMETYGGSVIPSPSPSTESGRRILREHPDSRGSLAIAIAEAVEVAAGRSDTNYALGSVLNHVLLHQTIIGLEAQKQFEIADEYPDIVIGCCGGGSNLGGIAFPFMRDKIVNHQDIRIIGVEPAACPSLTKGKLAYDFGDASGFTPLMKMYTLGHDFVPSGIHAGGLRYHGCSPIISKLHEDGLMEATSVSQSEVFAAAKLFAKHEALLPAPESSHAIAVAIQEALKCKETGEEKVILFNLSGNGYLDLAAYDNYNHGKIVDAEYTDEMLAEGLKTVPEL</sequence>
<evidence type="ECO:0000256" key="3">
    <source>
        <dbReference type="ARBA" id="ARBA00004733"/>
    </source>
</evidence>
<evidence type="ECO:0000256" key="2">
    <source>
        <dbReference type="ARBA" id="ARBA00002786"/>
    </source>
</evidence>
<name>A0A926D0H8_9FIRM</name>
<keyword evidence="15" id="KW-1185">Reference proteome</keyword>
<comment type="cofactor">
    <cofactor evidence="1 12">
        <name>pyridoxal 5'-phosphate</name>
        <dbReference type="ChEBI" id="CHEBI:597326"/>
    </cofactor>
</comment>
<evidence type="ECO:0000256" key="6">
    <source>
        <dbReference type="ARBA" id="ARBA00022605"/>
    </source>
</evidence>
<evidence type="ECO:0000256" key="9">
    <source>
        <dbReference type="ARBA" id="ARBA00023141"/>
    </source>
</evidence>
<evidence type="ECO:0000256" key="5">
    <source>
        <dbReference type="ARBA" id="ARBA00011270"/>
    </source>
</evidence>
<evidence type="ECO:0000256" key="7">
    <source>
        <dbReference type="ARBA" id="ARBA00022822"/>
    </source>
</evidence>
<comment type="subunit">
    <text evidence="5 12">Tetramer of two alpha and two beta chains.</text>
</comment>
<dbReference type="InterPro" id="IPR001926">
    <property type="entry name" value="TrpB-like_PALP"/>
</dbReference>
<dbReference type="EMBL" id="JACRSO010000003">
    <property type="protein sequence ID" value="MBC8529299.1"/>
    <property type="molecule type" value="Genomic_DNA"/>
</dbReference>
<keyword evidence="8 12" id="KW-0663">Pyridoxal phosphate</keyword>
<comment type="catalytic activity">
    <reaction evidence="11 12">
        <text>(1S,2R)-1-C-(indol-3-yl)glycerol 3-phosphate + L-serine = D-glyceraldehyde 3-phosphate + L-tryptophan + H2O</text>
        <dbReference type="Rhea" id="RHEA:10532"/>
        <dbReference type="ChEBI" id="CHEBI:15377"/>
        <dbReference type="ChEBI" id="CHEBI:33384"/>
        <dbReference type="ChEBI" id="CHEBI:57912"/>
        <dbReference type="ChEBI" id="CHEBI:58866"/>
        <dbReference type="ChEBI" id="CHEBI:59776"/>
        <dbReference type="EC" id="4.2.1.20"/>
    </reaction>
</comment>
<evidence type="ECO:0000256" key="1">
    <source>
        <dbReference type="ARBA" id="ARBA00001933"/>
    </source>
</evidence>
<comment type="similarity">
    <text evidence="4 12">Belongs to the TrpB family.</text>
</comment>
<dbReference type="InterPro" id="IPR023026">
    <property type="entry name" value="Trp_synth_beta/beta-like"/>
</dbReference>
<proteinExistence type="inferred from homology"/>
<dbReference type="GO" id="GO:0004834">
    <property type="term" value="F:tryptophan synthase activity"/>
    <property type="evidence" value="ECO:0007669"/>
    <property type="project" value="UniProtKB-UniRule"/>
</dbReference>
<feature type="modified residue" description="N6-(pyridoxal phosphate)lysine" evidence="12">
    <location>
        <position position="116"/>
    </location>
</feature>
<dbReference type="Proteomes" id="UP000654279">
    <property type="component" value="Unassembled WGS sequence"/>
</dbReference>
<evidence type="ECO:0000256" key="4">
    <source>
        <dbReference type="ARBA" id="ARBA00009982"/>
    </source>
</evidence>
<dbReference type="PIRSF" id="PIRSF500824">
    <property type="entry name" value="TrpB_prok"/>
    <property type="match status" value="1"/>
</dbReference>
<accession>A0A926D0H8</accession>
<dbReference type="RefSeq" id="WP_249285162.1">
    <property type="nucleotide sequence ID" value="NZ_JACRSO010000003.1"/>
</dbReference>
<gene>
    <name evidence="12" type="primary">trpB</name>
    <name evidence="14" type="ORF">H8699_07655</name>
</gene>
<evidence type="ECO:0000313" key="14">
    <source>
        <dbReference type="EMBL" id="MBC8529299.1"/>
    </source>
</evidence>
<dbReference type="PANTHER" id="PTHR48077">
    <property type="entry name" value="TRYPTOPHAN SYNTHASE-RELATED"/>
    <property type="match status" value="1"/>
</dbReference>
<comment type="function">
    <text evidence="2 12">The beta subunit is responsible for the synthesis of L-tryptophan from indole and L-serine.</text>
</comment>
<evidence type="ECO:0000313" key="15">
    <source>
        <dbReference type="Proteomes" id="UP000654279"/>
    </source>
</evidence>
<keyword evidence="10 12" id="KW-0456">Lyase</keyword>
<comment type="pathway">
    <text evidence="3 12">Amino-acid biosynthesis; L-tryptophan biosynthesis; L-tryptophan from chorismate: step 5/5.</text>
</comment>
<keyword evidence="6 12" id="KW-0028">Amino-acid biosynthesis</keyword>
<dbReference type="Pfam" id="PF00291">
    <property type="entry name" value="PALP"/>
    <property type="match status" value="1"/>
</dbReference>
<comment type="caution">
    <text evidence="14">The sequence shown here is derived from an EMBL/GenBank/DDBJ whole genome shotgun (WGS) entry which is preliminary data.</text>
</comment>
<keyword evidence="7 12" id="KW-0822">Tryptophan biosynthesis</keyword>
<dbReference type="EC" id="4.2.1.20" evidence="12"/>
<organism evidence="14 15">
    <name type="scientific">Luoshenia tenuis</name>
    <dbReference type="NCBI Taxonomy" id="2763654"/>
    <lineage>
        <taxon>Bacteria</taxon>
        <taxon>Bacillati</taxon>
        <taxon>Bacillota</taxon>
        <taxon>Clostridia</taxon>
        <taxon>Christensenellales</taxon>
        <taxon>Christensenellaceae</taxon>
        <taxon>Luoshenia</taxon>
    </lineage>
</organism>
<dbReference type="SUPFAM" id="SSF53686">
    <property type="entry name" value="Tryptophan synthase beta subunit-like PLP-dependent enzymes"/>
    <property type="match status" value="1"/>
</dbReference>
<dbReference type="Gene3D" id="3.40.50.1100">
    <property type="match status" value="2"/>
</dbReference>
<keyword evidence="9 12" id="KW-0057">Aromatic amino acid biosynthesis</keyword>
<dbReference type="GO" id="GO:0030170">
    <property type="term" value="F:pyridoxal phosphate binding"/>
    <property type="evidence" value="ECO:0007669"/>
    <property type="project" value="InterPro"/>
</dbReference>
<reference evidence="14" key="1">
    <citation type="submission" date="2020-08" db="EMBL/GenBank/DDBJ databases">
        <title>Genome public.</title>
        <authorList>
            <person name="Liu C."/>
            <person name="Sun Q."/>
        </authorList>
    </citation>
    <scope>NUCLEOTIDE SEQUENCE</scope>
    <source>
        <strain evidence="14">NSJ-44</strain>
    </source>
</reference>